<dbReference type="InterPro" id="IPR009057">
    <property type="entry name" value="Homeodomain-like_sf"/>
</dbReference>
<dbReference type="InterPro" id="IPR002514">
    <property type="entry name" value="Transposase_8"/>
</dbReference>
<protein>
    <submittedName>
        <fullName evidence="2">Transposase family protein</fullName>
    </submittedName>
</protein>
<accession>A0AAI8FRQ1</accession>
<gene>
    <name evidence="2" type="ORF">DM82_4859</name>
</gene>
<proteinExistence type="predicted"/>
<dbReference type="EMBL" id="CP008727">
    <property type="protein sequence ID" value="AIO70474.1"/>
    <property type="molecule type" value="Genomic_DNA"/>
</dbReference>
<reference evidence="2 3" key="1">
    <citation type="submission" date="2014-06" db="EMBL/GenBank/DDBJ databases">
        <authorList>
            <person name="Bishop-Lilly K.A."/>
            <person name="Broomall S.M."/>
            <person name="Chain P.S."/>
            <person name="Chertkov O."/>
            <person name="Coyne S.R."/>
            <person name="Daligault H.E."/>
            <person name="Davenport K.W."/>
            <person name="Erkkila T."/>
            <person name="Frey K.G."/>
            <person name="Gibbons H.S."/>
            <person name="Gu W."/>
            <person name="Jaissle J."/>
            <person name="Johnson S.L."/>
            <person name="Koroleva G.I."/>
            <person name="Ladner J.T."/>
            <person name="Lo C.-C."/>
            <person name="Minogue T.D."/>
            <person name="Munk C."/>
            <person name="Palacios G.F."/>
            <person name="Redden C.L."/>
            <person name="Rosenzweig C.N."/>
            <person name="Scholz M.B."/>
            <person name="Teshima H."/>
            <person name="Xu Y."/>
        </authorList>
    </citation>
    <scope>NUCLEOTIDE SEQUENCE [LARGE SCALE GENOMIC DNA]</scope>
    <source>
        <strain evidence="2 3">EO147</strain>
    </source>
</reference>
<dbReference type="SUPFAM" id="SSF46689">
    <property type="entry name" value="Homeodomain-like"/>
    <property type="match status" value="1"/>
</dbReference>
<organism evidence="2 3">
    <name type="scientific">Burkholderia oklahomensis</name>
    <dbReference type="NCBI Taxonomy" id="342113"/>
    <lineage>
        <taxon>Bacteria</taxon>
        <taxon>Pseudomonadati</taxon>
        <taxon>Pseudomonadota</taxon>
        <taxon>Betaproteobacteria</taxon>
        <taxon>Burkholderiales</taxon>
        <taxon>Burkholderiaceae</taxon>
        <taxon>Burkholderia</taxon>
        <taxon>pseudomallei group</taxon>
    </lineage>
</organism>
<evidence type="ECO:0000313" key="2">
    <source>
        <dbReference type="EMBL" id="AIO70474.1"/>
    </source>
</evidence>
<name>A0AAI8FRQ1_9BURK</name>
<dbReference type="AlphaFoldDB" id="A0AAI8FRQ1"/>
<dbReference type="Pfam" id="PF01527">
    <property type="entry name" value="HTH_Tnp_1"/>
    <property type="match status" value="1"/>
</dbReference>
<feature type="compositionally biased region" description="Basic and acidic residues" evidence="1">
    <location>
        <begin position="98"/>
        <end position="107"/>
    </location>
</feature>
<keyword evidence="3" id="KW-1185">Reference proteome</keyword>
<sequence length="127" mass="14472">MNRIPRAVYTKELRDKAVKLAMTEGVGVSEASRRLSIPIKTLANWVRAAKAGKLKDVGRHQKPLTEVEAELAQLKRELASVKMERDLQKSSRRTSRRSRGEVRRDRTNATGLASIARTVERIFWTYP</sequence>
<dbReference type="KEGG" id="bok:DM82_4859"/>
<feature type="region of interest" description="Disordered" evidence="1">
    <location>
        <begin position="82"/>
        <end position="109"/>
    </location>
</feature>
<dbReference type="GO" id="GO:0003677">
    <property type="term" value="F:DNA binding"/>
    <property type="evidence" value="ECO:0007669"/>
    <property type="project" value="InterPro"/>
</dbReference>
<dbReference type="Proteomes" id="UP000029424">
    <property type="component" value="Chromosome 2"/>
</dbReference>
<dbReference type="GO" id="GO:0006313">
    <property type="term" value="P:DNA transposition"/>
    <property type="evidence" value="ECO:0007669"/>
    <property type="project" value="InterPro"/>
</dbReference>
<dbReference type="GO" id="GO:0004803">
    <property type="term" value="F:transposase activity"/>
    <property type="evidence" value="ECO:0007669"/>
    <property type="project" value="InterPro"/>
</dbReference>
<dbReference type="Gene3D" id="1.10.10.60">
    <property type="entry name" value="Homeodomain-like"/>
    <property type="match status" value="1"/>
</dbReference>
<evidence type="ECO:0000313" key="3">
    <source>
        <dbReference type="Proteomes" id="UP000029424"/>
    </source>
</evidence>
<evidence type="ECO:0000256" key="1">
    <source>
        <dbReference type="SAM" id="MobiDB-lite"/>
    </source>
</evidence>